<dbReference type="Gene3D" id="3.40.50.1820">
    <property type="entry name" value="alpha/beta hydrolase"/>
    <property type="match status" value="1"/>
</dbReference>
<dbReference type="RefSeq" id="WP_370718488.1">
    <property type="nucleotide sequence ID" value="NZ_JBGGTQ010000004.1"/>
</dbReference>
<evidence type="ECO:0000259" key="1">
    <source>
        <dbReference type="Pfam" id="PF12697"/>
    </source>
</evidence>
<dbReference type="InterPro" id="IPR000073">
    <property type="entry name" value="AB_hydrolase_1"/>
</dbReference>
<dbReference type="EMBL" id="JBGGTQ010000004">
    <property type="protein sequence ID" value="MEZ0492438.1"/>
    <property type="molecule type" value="Genomic_DNA"/>
</dbReference>
<dbReference type="InterPro" id="IPR029058">
    <property type="entry name" value="AB_hydrolase_fold"/>
</dbReference>
<organism evidence="2 3">
    <name type="scientific">Kineococcus mangrovi</name>
    <dbReference type="NCBI Taxonomy" id="1660183"/>
    <lineage>
        <taxon>Bacteria</taxon>
        <taxon>Bacillati</taxon>
        <taxon>Actinomycetota</taxon>
        <taxon>Actinomycetes</taxon>
        <taxon>Kineosporiales</taxon>
        <taxon>Kineosporiaceae</taxon>
        <taxon>Kineococcus</taxon>
    </lineage>
</organism>
<keyword evidence="3" id="KW-1185">Reference proteome</keyword>
<accession>A0ABV4I187</accession>
<feature type="domain" description="AB hydrolase-1" evidence="1">
    <location>
        <begin position="19"/>
        <end position="250"/>
    </location>
</feature>
<dbReference type="Pfam" id="PF12697">
    <property type="entry name" value="Abhydrolase_6"/>
    <property type="match status" value="1"/>
</dbReference>
<dbReference type="GO" id="GO:0016787">
    <property type="term" value="F:hydrolase activity"/>
    <property type="evidence" value="ECO:0007669"/>
    <property type="project" value="UniProtKB-KW"/>
</dbReference>
<keyword evidence="2" id="KW-0378">Hydrolase</keyword>
<dbReference type="Proteomes" id="UP001566476">
    <property type="component" value="Unassembled WGS sequence"/>
</dbReference>
<gene>
    <name evidence="2" type="ORF">AB2L28_09340</name>
</gene>
<evidence type="ECO:0000313" key="2">
    <source>
        <dbReference type="EMBL" id="MEZ0492438.1"/>
    </source>
</evidence>
<dbReference type="SUPFAM" id="SSF53474">
    <property type="entry name" value="alpha/beta-Hydrolases"/>
    <property type="match status" value="1"/>
</dbReference>
<dbReference type="PRINTS" id="PR00111">
    <property type="entry name" value="ABHYDROLASE"/>
</dbReference>
<reference evidence="2 3" key="1">
    <citation type="submission" date="2024-07" db="EMBL/GenBank/DDBJ databases">
        <authorList>
            <person name="Thanompreechachai J."/>
            <person name="Duangmal K."/>
        </authorList>
    </citation>
    <scope>NUCLEOTIDE SEQUENCE [LARGE SCALE GENOMIC DNA]</scope>
    <source>
        <strain evidence="2 3">TBRC 1896</strain>
    </source>
</reference>
<name>A0ABV4I187_9ACTN</name>
<dbReference type="PANTHER" id="PTHR43689:SF8">
    <property type="entry name" value="ALPHA_BETA-HYDROLASES SUPERFAMILY PROTEIN"/>
    <property type="match status" value="1"/>
</dbReference>
<protein>
    <submittedName>
        <fullName evidence="2">Alpha/beta fold hydrolase</fullName>
    </submittedName>
</protein>
<evidence type="ECO:0000313" key="3">
    <source>
        <dbReference type="Proteomes" id="UP001566476"/>
    </source>
</evidence>
<dbReference type="PANTHER" id="PTHR43689">
    <property type="entry name" value="HYDROLASE"/>
    <property type="match status" value="1"/>
</dbReference>
<sequence>MTADLPLALDHRPGPGPLVVLLHSGVTDRRAWAGALPASAATLTYDRRGFGQSAPAADGEFTHLADLRALLADVATGPAWLVGNSMGGGLALDVAVTAPELVAGLVLLAPAVSGAPEPVEDDPRTLDLDERAEAAAEAGDVEAAVELDAQLWLDGPTSPVGRVGGEVRELFRAMDGTAHRNRAAWAGHADADAWSRLGELDLPVVLATGDLDCGYLQHRTEELLAQIPGARRADLPGVAHLPSLERPDLVRTLVEEAVRTA</sequence>
<comment type="caution">
    <text evidence="2">The sequence shown here is derived from an EMBL/GenBank/DDBJ whole genome shotgun (WGS) entry which is preliminary data.</text>
</comment>
<proteinExistence type="predicted"/>